<feature type="transmembrane region" description="Helical" evidence="2">
    <location>
        <begin position="151"/>
        <end position="176"/>
    </location>
</feature>
<feature type="transmembrane region" description="Helical" evidence="2">
    <location>
        <begin position="21"/>
        <end position="43"/>
    </location>
</feature>
<accession>A0ABY5VY44</accession>
<evidence type="ECO:0000256" key="2">
    <source>
        <dbReference type="SAM" id="Phobius"/>
    </source>
</evidence>
<keyword evidence="4" id="KW-1185">Reference proteome</keyword>
<sequence length="215" mass="22381">MTSAAPASAPRVRPSTVSLAVNLLYVAAALELIYVILGAVYAGKLAEGAEKAVEGTSQANAGQGVSSVVSIIVGLVIAVLLGVLAFFVGQGKQIARILTWVVGGLALCCTIGAFGFALLGASFWEQARKNDPSLPTWERYNELLYSEVPGWYQPVTTIVSVLTVIAILVAIILLALPKSHPYFRAVQQEWEPPVPGTPGIPGAPGDTPPPGPPTP</sequence>
<feature type="region of interest" description="Disordered" evidence="1">
    <location>
        <begin position="193"/>
        <end position="215"/>
    </location>
</feature>
<keyword evidence="2" id="KW-0472">Membrane</keyword>
<protein>
    <submittedName>
        <fullName evidence="3">Uncharacterized protein</fullName>
    </submittedName>
</protein>
<keyword evidence="2" id="KW-0812">Transmembrane</keyword>
<feature type="transmembrane region" description="Helical" evidence="2">
    <location>
        <begin position="100"/>
        <end position="124"/>
    </location>
</feature>
<reference evidence="3" key="2">
    <citation type="submission" date="2022-09" db="EMBL/GenBank/DDBJ databases">
        <title>Biosynthetic gene clusters of Dactylosporangioum fulvum.</title>
        <authorList>
            <person name="Caradec T."/>
        </authorList>
    </citation>
    <scope>NUCLEOTIDE SEQUENCE</scope>
    <source>
        <strain evidence="3">NRRL B-16292</strain>
    </source>
</reference>
<reference evidence="3" key="1">
    <citation type="submission" date="2021-04" db="EMBL/GenBank/DDBJ databases">
        <authorList>
            <person name="Hartkoorn R.C."/>
            <person name="Beaudoing E."/>
            <person name="Hot D."/>
        </authorList>
    </citation>
    <scope>NUCLEOTIDE SEQUENCE</scope>
    <source>
        <strain evidence="3">NRRL B-16292</strain>
    </source>
</reference>
<dbReference type="Proteomes" id="UP001059617">
    <property type="component" value="Chromosome"/>
</dbReference>
<feature type="compositionally biased region" description="Pro residues" evidence="1">
    <location>
        <begin position="206"/>
        <end position="215"/>
    </location>
</feature>
<evidence type="ECO:0000313" key="4">
    <source>
        <dbReference type="Proteomes" id="UP001059617"/>
    </source>
</evidence>
<gene>
    <name evidence="3" type="ORF">Dfulv_48000</name>
</gene>
<dbReference type="EMBL" id="CP073720">
    <property type="protein sequence ID" value="UWP82687.1"/>
    <property type="molecule type" value="Genomic_DNA"/>
</dbReference>
<evidence type="ECO:0000313" key="3">
    <source>
        <dbReference type="EMBL" id="UWP82687.1"/>
    </source>
</evidence>
<dbReference type="RefSeq" id="WP_259860458.1">
    <property type="nucleotide sequence ID" value="NZ_BAAAST010000008.1"/>
</dbReference>
<organism evidence="3 4">
    <name type="scientific">Dactylosporangium fulvum</name>
    <dbReference type="NCBI Taxonomy" id="53359"/>
    <lineage>
        <taxon>Bacteria</taxon>
        <taxon>Bacillati</taxon>
        <taxon>Actinomycetota</taxon>
        <taxon>Actinomycetes</taxon>
        <taxon>Micromonosporales</taxon>
        <taxon>Micromonosporaceae</taxon>
        <taxon>Dactylosporangium</taxon>
    </lineage>
</organism>
<evidence type="ECO:0000256" key="1">
    <source>
        <dbReference type="SAM" id="MobiDB-lite"/>
    </source>
</evidence>
<proteinExistence type="predicted"/>
<name>A0ABY5VY44_9ACTN</name>
<feature type="transmembrane region" description="Helical" evidence="2">
    <location>
        <begin position="63"/>
        <end position="88"/>
    </location>
</feature>
<keyword evidence="2" id="KW-1133">Transmembrane helix</keyword>